<dbReference type="InterPro" id="IPR010093">
    <property type="entry name" value="SinI_DNA-bd"/>
</dbReference>
<name>X1IHG1_9ZZZZ</name>
<evidence type="ECO:0000256" key="1">
    <source>
        <dbReference type="SAM" id="MobiDB-lite"/>
    </source>
</evidence>
<feature type="compositionally biased region" description="Basic and acidic residues" evidence="1">
    <location>
        <begin position="156"/>
        <end position="166"/>
    </location>
</feature>
<feature type="region of interest" description="Disordered" evidence="1">
    <location>
        <begin position="153"/>
        <end position="182"/>
    </location>
</feature>
<reference evidence="2" key="1">
    <citation type="journal article" date="2014" name="Front. Microbiol.">
        <title>High frequency of phylogenetically diverse reductive dehalogenase-homologous genes in deep subseafloor sedimentary metagenomes.</title>
        <authorList>
            <person name="Kawai M."/>
            <person name="Futagami T."/>
            <person name="Toyoda A."/>
            <person name="Takaki Y."/>
            <person name="Nishi S."/>
            <person name="Hori S."/>
            <person name="Arai W."/>
            <person name="Tsubouchi T."/>
            <person name="Morono Y."/>
            <person name="Uchiyama I."/>
            <person name="Ito T."/>
            <person name="Fujiyama A."/>
            <person name="Inagaki F."/>
            <person name="Takami H."/>
        </authorList>
    </citation>
    <scope>NUCLEOTIDE SEQUENCE</scope>
    <source>
        <strain evidence="2">Expedition CK06-06</strain>
    </source>
</reference>
<dbReference type="NCBIfam" id="TIGR01764">
    <property type="entry name" value="excise"/>
    <property type="match status" value="1"/>
</dbReference>
<accession>X1IHG1</accession>
<evidence type="ECO:0000313" key="2">
    <source>
        <dbReference type="EMBL" id="GAH81866.1"/>
    </source>
</evidence>
<dbReference type="AlphaFoldDB" id="X1IHG1"/>
<evidence type="ECO:0008006" key="3">
    <source>
        <dbReference type="Google" id="ProtNLM"/>
    </source>
</evidence>
<sequence length="182" mass="19300">MGKSYYTLAEAAERLAVTAEELAKLVRDNKLRVRQDGRSKLLRAKDVDALAGDGREKTAPAPDDAPDAIDISEADQAILQGFGGGSGLLELTRERYDTSLGDVRYHIDLEAPAGSDLAAAAESMGKAWMTIQEAAAALGVTARTIEGRIQAGGLDSRLRPDGRREVLVTTRPTEPEAAPQGA</sequence>
<dbReference type="GO" id="GO:0003677">
    <property type="term" value="F:DNA binding"/>
    <property type="evidence" value="ECO:0007669"/>
    <property type="project" value="InterPro"/>
</dbReference>
<organism evidence="2">
    <name type="scientific">marine sediment metagenome</name>
    <dbReference type="NCBI Taxonomy" id="412755"/>
    <lineage>
        <taxon>unclassified sequences</taxon>
        <taxon>metagenomes</taxon>
        <taxon>ecological metagenomes</taxon>
    </lineage>
</organism>
<feature type="non-terminal residue" evidence="2">
    <location>
        <position position="182"/>
    </location>
</feature>
<dbReference type="EMBL" id="BARU01038186">
    <property type="protein sequence ID" value="GAH81866.1"/>
    <property type="molecule type" value="Genomic_DNA"/>
</dbReference>
<gene>
    <name evidence="2" type="ORF">S03H2_59388</name>
</gene>
<proteinExistence type="predicted"/>
<protein>
    <recommendedName>
        <fullName evidence="3">Helix-turn-helix domain-containing protein</fullName>
    </recommendedName>
</protein>
<comment type="caution">
    <text evidence="2">The sequence shown here is derived from an EMBL/GenBank/DDBJ whole genome shotgun (WGS) entry which is preliminary data.</text>
</comment>